<gene>
    <name evidence="5" type="ORF">GOP47_0016306</name>
</gene>
<feature type="compositionally biased region" description="Low complexity" evidence="3">
    <location>
        <begin position="10"/>
        <end position="27"/>
    </location>
</feature>
<feature type="region of interest" description="Disordered" evidence="3">
    <location>
        <begin position="175"/>
        <end position="194"/>
    </location>
</feature>
<dbReference type="OrthoDB" id="690068at2759"/>
<reference evidence="5" key="1">
    <citation type="submission" date="2021-01" db="EMBL/GenBank/DDBJ databases">
        <title>Adiantum capillus-veneris genome.</title>
        <authorList>
            <person name="Fang Y."/>
            <person name="Liao Q."/>
        </authorList>
    </citation>
    <scope>NUCLEOTIDE SEQUENCE</scope>
    <source>
        <strain evidence="5">H3</strain>
        <tissue evidence="5">Leaf</tissue>
    </source>
</reference>
<protein>
    <recommendedName>
        <fullName evidence="4">BHLH domain-containing protein</fullName>
    </recommendedName>
</protein>
<dbReference type="PANTHER" id="PTHR46412">
    <property type="entry name" value="BES1-INTERACTING MYC-LIKE PROTEIN"/>
    <property type="match status" value="1"/>
</dbReference>
<feature type="region of interest" description="Disordered" evidence="3">
    <location>
        <begin position="594"/>
        <end position="614"/>
    </location>
</feature>
<dbReference type="CDD" id="cd11453">
    <property type="entry name" value="bHLH_AtBIM_like"/>
    <property type="match status" value="1"/>
</dbReference>
<dbReference type="AlphaFoldDB" id="A0A9D4ZCU5"/>
<dbReference type="SMART" id="SM00353">
    <property type="entry name" value="HLH"/>
    <property type="match status" value="1"/>
</dbReference>
<evidence type="ECO:0000259" key="4">
    <source>
        <dbReference type="PROSITE" id="PS50888"/>
    </source>
</evidence>
<comment type="caution">
    <text evidence="5">The sequence shown here is derived from an EMBL/GenBank/DDBJ whole genome shotgun (WGS) entry which is preliminary data.</text>
</comment>
<keyword evidence="6" id="KW-1185">Reference proteome</keyword>
<accession>A0A9D4ZCU5</accession>
<proteinExistence type="predicted"/>
<evidence type="ECO:0000256" key="2">
    <source>
        <dbReference type="ARBA" id="ARBA00023163"/>
    </source>
</evidence>
<keyword evidence="1" id="KW-0805">Transcription regulation</keyword>
<dbReference type="InterPro" id="IPR044295">
    <property type="entry name" value="BIM1/2/3"/>
</dbReference>
<dbReference type="Pfam" id="PF00010">
    <property type="entry name" value="HLH"/>
    <property type="match status" value="1"/>
</dbReference>
<feature type="domain" description="BHLH" evidence="4">
    <location>
        <begin position="226"/>
        <end position="276"/>
    </location>
</feature>
<evidence type="ECO:0000256" key="1">
    <source>
        <dbReference type="ARBA" id="ARBA00023015"/>
    </source>
</evidence>
<keyword evidence="2" id="KW-0804">Transcription</keyword>
<organism evidence="5 6">
    <name type="scientific">Adiantum capillus-veneris</name>
    <name type="common">Maidenhair fern</name>
    <dbReference type="NCBI Taxonomy" id="13818"/>
    <lineage>
        <taxon>Eukaryota</taxon>
        <taxon>Viridiplantae</taxon>
        <taxon>Streptophyta</taxon>
        <taxon>Embryophyta</taxon>
        <taxon>Tracheophyta</taxon>
        <taxon>Polypodiopsida</taxon>
        <taxon>Polypodiidae</taxon>
        <taxon>Polypodiales</taxon>
        <taxon>Pteridineae</taxon>
        <taxon>Pteridaceae</taxon>
        <taxon>Vittarioideae</taxon>
        <taxon>Adiantum</taxon>
    </lineage>
</organism>
<feature type="region of interest" description="Disordered" evidence="3">
    <location>
        <begin position="199"/>
        <end position="243"/>
    </location>
</feature>
<dbReference type="GO" id="GO:0003700">
    <property type="term" value="F:DNA-binding transcription factor activity"/>
    <property type="evidence" value="ECO:0007669"/>
    <property type="project" value="InterPro"/>
</dbReference>
<dbReference type="PANTHER" id="PTHR46412:SF3">
    <property type="entry name" value="TRANSCRIPTION FACTOR BIM1"/>
    <property type="match status" value="1"/>
</dbReference>
<feature type="compositionally biased region" description="Basic and acidic residues" evidence="3">
    <location>
        <begin position="600"/>
        <end position="614"/>
    </location>
</feature>
<dbReference type="GO" id="GO:0046983">
    <property type="term" value="F:protein dimerization activity"/>
    <property type="evidence" value="ECO:0007669"/>
    <property type="project" value="InterPro"/>
</dbReference>
<dbReference type="SUPFAM" id="SSF47459">
    <property type="entry name" value="HLH, helix-loop-helix DNA-binding domain"/>
    <property type="match status" value="1"/>
</dbReference>
<dbReference type="EMBL" id="JABFUD020000016">
    <property type="protein sequence ID" value="KAI5067961.1"/>
    <property type="molecule type" value="Genomic_DNA"/>
</dbReference>
<sequence length="614" mass="67108">MAQLEAAGILSSQQQPLPTSSPQHSQTMGAHDPAQPLTTQGNQATIHDFLSLCGTGASSTSTTTMSNHGLQQSSTTHDFLQPLQKSLGPAANSSNNLLPNGFVLNASKPYTSSNEPGGAQQSCYTFGNGSFELRESFPSKYRSANISFGLKGQVAHAVPLNKHWQQQAGIEVLEGNKRLSRVPSEEDDDEDDESYDHIYSAKKDGRYQKGEITPPMDGRNQDKGATPRSKHSATEQRRRSKINDRFQMLRQLLPNADQKRDKASFLLEVIEYIQMLHEKVKKYEGSEFRGQHQERTKILSWDRSSGQQDMTYSSAQDMKEVPDGNGYLRSRLSPLRVMSEDGLTSAGLMCTMVQASAMPGVPSFESKPLITKPIPLTISQAPAASMLEQASNHMHHSIVPEGQTVFGQLLRQEEQATAKARDLLLNKAETIPSHTQPSRNMLIPQEPHQVTEQRFPSAQSMDHQSSSTLNFRRLEGEADGRIRSNQVMDVGANSGKDFNRPSFGLGRPVLGVSEGSRIEQIAPGNDQEAPAVLGGVINISSAYSQGLLDTLTRALQSSGVDLAQATISVQIDLGKPDSSNSKQMISLPTGVLPLQNMSAHEPEPAKKKLKMEVD</sequence>
<dbReference type="Proteomes" id="UP000886520">
    <property type="component" value="Chromosome 16"/>
</dbReference>
<evidence type="ECO:0000313" key="5">
    <source>
        <dbReference type="EMBL" id="KAI5067961.1"/>
    </source>
</evidence>
<dbReference type="GO" id="GO:0006351">
    <property type="term" value="P:DNA-templated transcription"/>
    <property type="evidence" value="ECO:0007669"/>
    <property type="project" value="InterPro"/>
</dbReference>
<feature type="compositionally biased region" description="Basic and acidic residues" evidence="3">
    <location>
        <begin position="199"/>
        <end position="209"/>
    </location>
</feature>
<feature type="compositionally biased region" description="Acidic residues" evidence="3">
    <location>
        <begin position="185"/>
        <end position="194"/>
    </location>
</feature>
<dbReference type="InterPro" id="IPR011598">
    <property type="entry name" value="bHLH_dom"/>
</dbReference>
<dbReference type="InterPro" id="IPR036638">
    <property type="entry name" value="HLH_DNA-bd_sf"/>
</dbReference>
<feature type="compositionally biased region" description="Basic and acidic residues" evidence="3">
    <location>
        <begin position="232"/>
        <end position="243"/>
    </location>
</feature>
<dbReference type="Gene3D" id="4.10.280.10">
    <property type="entry name" value="Helix-loop-helix DNA-binding domain"/>
    <property type="match status" value="1"/>
</dbReference>
<name>A0A9D4ZCU5_ADICA</name>
<evidence type="ECO:0000313" key="6">
    <source>
        <dbReference type="Proteomes" id="UP000886520"/>
    </source>
</evidence>
<dbReference type="PROSITE" id="PS50888">
    <property type="entry name" value="BHLH"/>
    <property type="match status" value="1"/>
</dbReference>
<evidence type="ECO:0000256" key="3">
    <source>
        <dbReference type="SAM" id="MobiDB-lite"/>
    </source>
</evidence>
<feature type="region of interest" description="Disordered" evidence="3">
    <location>
        <begin position="1"/>
        <end position="39"/>
    </location>
</feature>